<dbReference type="InterPro" id="IPR000462">
    <property type="entry name" value="CDP-OH_P_trans"/>
</dbReference>
<dbReference type="Proteomes" id="UP001165652">
    <property type="component" value="Unassembled WGS sequence"/>
</dbReference>
<feature type="transmembrane region" description="Helical" evidence="15">
    <location>
        <begin position="36"/>
        <end position="54"/>
    </location>
</feature>
<dbReference type="InterPro" id="IPR050324">
    <property type="entry name" value="CDP-alcohol_PTase-I"/>
</dbReference>
<evidence type="ECO:0000256" key="9">
    <source>
        <dbReference type="ARBA" id="ARBA00022989"/>
    </source>
</evidence>
<comment type="pathway">
    <text evidence="3">Lipid metabolism.</text>
</comment>
<comment type="pathway">
    <text evidence="2">Phospholipid metabolism; phosphatidylglycerol biosynthesis; phosphatidylglycerol from CDP-diacylglycerol: step 1/2.</text>
</comment>
<organism evidence="16 17">
    <name type="scientific">Rhodoplanes tepidamans</name>
    <name type="common">Rhodoplanes cryptolactis</name>
    <dbReference type="NCBI Taxonomy" id="200616"/>
    <lineage>
        <taxon>Bacteria</taxon>
        <taxon>Pseudomonadati</taxon>
        <taxon>Pseudomonadota</taxon>
        <taxon>Alphaproteobacteria</taxon>
        <taxon>Hyphomicrobiales</taxon>
        <taxon>Nitrobacteraceae</taxon>
        <taxon>Rhodoplanes</taxon>
    </lineage>
</organism>
<evidence type="ECO:0000256" key="1">
    <source>
        <dbReference type="ARBA" id="ARBA00004141"/>
    </source>
</evidence>
<sequence length="188" mass="20393">MNLPNLVTNLPNIVTIVRILLVPVLVWAIAAGEMQLAFLLFVAAGVSDAVDGFLAKRFGLTTDFGAHLDPLADKMLIVAIFVGLGWFGRIPLWLVILVVSRDIMIVGAVTLTMLLGKPIRVRPLWISKLNTVVQIVFASLVLAALGFDFDAEPVQSITMYLVAATTLLSIGAYTREWVRHLAAESEPG</sequence>
<dbReference type="EMBL" id="JAQQLI010000032">
    <property type="protein sequence ID" value="MDC7787777.1"/>
    <property type="molecule type" value="Genomic_DNA"/>
</dbReference>
<feature type="transmembrane region" description="Helical" evidence="15">
    <location>
        <begin position="128"/>
        <end position="147"/>
    </location>
</feature>
<keyword evidence="11 15" id="KW-0472">Membrane</keyword>
<evidence type="ECO:0000256" key="13">
    <source>
        <dbReference type="ARBA" id="ARBA00023264"/>
    </source>
</evidence>
<dbReference type="PANTHER" id="PTHR14269:SF62">
    <property type="entry name" value="CDP-DIACYLGLYCEROL--GLYCEROL-3-PHOSPHATE 3-PHOSPHATIDYLTRANSFERASE 1, CHLOROPLASTIC"/>
    <property type="match status" value="1"/>
</dbReference>
<keyword evidence="8 15" id="KW-0812">Transmembrane</keyword>
<comment type="similarity">
    <text evidence="4">Belongs to the CDP-alcohol phosphatidyltransferase class-I family.</text>
</comment>
<comment type="caution">
    <text evidence="16">The sequence shown here is derived from an EMBL/GenBank/DDBJ whole genome shotgun (WGS) entry which is preliminary data.</text>
</comment>
<evidence type="ECO:0000256" key="3">
    <source>
        <dbReference type="ARBA" id="ARBA00005189"/>
    </source>
</evidence>
<feature type="transmembrane region" description="Helical" evidence="15">
    <location>
        <begin position="153"/>
        <end position="173"/>
    </location>
</feature>
<comment type="subcellular location">
    <subcellularLocation>
        <location evidence="1">Membrane</location>
        <topology evidence="1">Multi-pass membrane protein</topology>
    </subcellularLocation>
</comment>
<accession>A0ABT5JE13</accession>
<gene>
    <name evidence="16" type="ORF">PQJ73_18965</name>
</gene>
<reference evidence="16" key="2">
    <citation type="submission" date="2023-02" db="EMBL/GenBank/DDBJ databases">
        <authorList>
            <person name="Rayyan A."/>
            <person name="Meyer T."/>
            <person name="Kyndt J.A."/>
        </authorList>
    </citation>
    <scope>NUCLEOTIDE SEQUENCE</scope>
    <source>
        <strain evidence="16">DSM 9987</strain>
    </source>
</reference>
<dbReference type="PIRSF" id="PIRSF000847">
    <property type="entry name" value="Phos_ph_gly_syn"/>
    <property type="match status" value="1"/>
</dbReference>
<keyword evidence="10" id="KW-0443">Lipid metabolism</keyword>
<keyword evidence="13" id="KW-1208">Phospholipid metabolism</keyword>
<protein>
    <recommendedName>
        <fullName evidence="6">CDP-diacylglycerol--glycerol-3-phosphate 3-phosphatidyltransferase</fullName>
        <ecNumber evidence="5">2.7.8.5</ecNumber>
    </recommendedName>
</protein>
<reference evidence="16" key="1">
    <citation type="journal article" date="2023" name="Microbiol Resour">
        <title>Genome Sequences of Rhodoplanes serenus and Two Thermotolerant Strains, Rhodoplanes tepidamans and 'Rhodoplanes cryptolactis,' Further Refine the Genus.</title>
        <authorList>
            <person name="Rayyan A.A."/>
            <person name="Kyndt J.A."/>
        </authorList>
    </citation>
    <scope>NUCLEOTIDE SEQUENCE</scope>
    <source>
        <strain evidence="16">DSM 9987</strain>
    </source>
</reference>
<evidence type="ECO:0000256" key="10">
    <source>
        <dbReference type="ARBA" id="ARBA00023098"/>
    </source>
</evidence>
<dbReference type="Pfam" id="PF01066">
    <property type="entry name" value="CDP-OH_P_transf"/>
    <property type="match status" value="1"/>
</dbReference>
<evidence type="ECO:0000256" key="5">
    <source>
        <dbReference type="ARBA" id="ARBA00013170"/>
    </source>
</evidence>
<feature type="transmembrane region" description="Helical" evidence="15">
    <location>
        <begin position="66"/>
        <end position="87"/>
    </location>
</feature>
<evidence type="ECO:0000256" key="7">
    <source>
        <dbReference type="ARBA" id="ARBA00022516"/>
    </source>
</evidence>
<evidence type="ECO:0000256" key="4">
    <source>
        <dbReference type="ARBA" id="ARBA00010441"/>
    </source>
</evidence>
<evidence type="ECO:0000256" key="11">
    <source>
        <dbReference type="ARBA" id="ARBA00023136"/>
    </source>
</evidence>
<keyword evidence="7" id="KW-0444">Lipid biosynthesis</keyword>
<keyword evidence="17" id="KW-1185">Reference proteome</keyword>
<evidence type="ECO:0000313" key="17">
    <source>
        <dbReference type="Proteomes" id="UP001165652"/>
    </source>
</evidence>
<evidence type="ECO:0000256" key="6">
    <source>
        <dbReference type="ARBA" id="ARBA00014944"/>
    </source>
</evidence>
<evidence type="ECO:0000256" key="2">
    <source>
        <dbReference type="ARBA" id="ARBA00005042"/>
    </source>
</evidence>
<evidence type="ECO:0000256" key="12">
    <source>
        <dbReference type="ARBA" id="ARBA00023209"/>
    </source>
</evidence>
<dbReference type="InterPro" id="IPR004570">
    <property type="entry name" value="Phosphatidylglycerol_P_synth"/>
</dbReference>
<evidence type="ECO:0000256" key="14">
    <source>
        <dbReference type="ARBA" id="ARBA00048586"/>
    </source>
</evidence>
<proteinExistence type="inferred from homology"/>
<dbReference type="PANTHER" id="PTHR14269">
    <property type="entry name" value="CDP-DIACYLGLYCEROL--GLYCEROL-3-PHOSPHATE 3-PHOSPHATIDYLTRANSFERASE-RELATED"/>
    <property type="match status" value="1"/>
</dbReference>
<name>A0ABT5JE13_RHOTP</name>
<feature type="transmembrane region" description="Helical" evidence="15">
    <location>
        <begin position="12"/>
        <end position="30"/>
    </location>
</feature>
<dbReference type="EC" id="2.7.8.5" evidence="5"/>
<evidence type="ECO:0000256" key="8">
    <source>
        <dbReference type="ARBA" id="ARBA00022692"/>
    </source>
</evidence>
<dbReference type="InterPro" id="IPR043130">
    <property type="entry name" value="CDP-OH_PTrfase_TM_dom"/>
</dbReference>
<keyword evidence="9 15" id="KW-1133">Transmembrane helix</keyword>
<evidence type="ECO:0000256" key="15">
    <source>
        <dbReference type="SAM" id="Phobius"/>
    </source>
</evidence>
<comment type="catalytic activity">
    <reaction evidence="14">
        <text>a CDP-1,2-diacyl-sn-glycerol + sn-glycerol 3-phosphate = a 1,2-diacyl-sn-glycero-3-phospho-(1'-sn-glycero-3'-phosphate) + CMP + H(+)</text>
        <dbReference type="Rhea" id="RHEA:12593"/>
        <dbReference type="ChEBI" id="CHEBI:15378"/>
        <dbReference type="ChEBI" id="CHEBI:57597"/>
        <dbReference type="ChEBI" id="CHEBI:58332"/>
        <dbReference type="ChEBI" id="CHEBI:60110"/>
        <dbReference type="ChEBI" id="CHEBI:60377"/>
        <dbReference type="EC" id="2.7.8.5"/>
    </reaction>
</comment>
<keyword evidence="12" id="KW-0594">Phospholipid biosynthesis</keyword>
<dbReference type="RefSeq" id="WP_272778616.1">
    <property type="nucleotide sequence ID" value="NZ_JAQQLI010000032.1"/>
</dbReference>
<dbReference type="Gene3D" id="1.20.120.1760">
    <property type="match status" value="1"/>
</dbReference>
<evidence type="ECO:0000313" key="16">
    <source>
        <dbReference type="EMBL" id="MDC7787777.1"/>
    </source>
</evidence>